<accession>A0A644TLA7</accession>
<dbReference type="EC" id="1.1.1.47" evidence="2"/>
<gene>
    <name evidence="2" type="ORF">SDC9_13463</name>
</gene>
<comment type="caution">
    <text evidence="2">The sequence shown here is derived from an EMBL/GenBank/DDBJ whole genome shotgun (WGS) entry which is preliminary data.</text>
</comment>
<evidence type="ECO:0000256" key="1">
    <source>
        <dbReference type="ARBA" id="ARBA00006484"/>
    </source>
</evidence>
<name>A0A644TLA7_9ZZZZ</name>
<dbReference type="InterPro" id="IPR050259">
    <property type="entry name" value="SDR"/>
</dbReference>
<dbReference type="InterPro" id="IPR036291">
    <property type="entry name" value="NAD(P)-bd_dom_sf"/>
</dbReference>
<dbReference type="PRINTS" id="PR00081">
    <property type="entry name" value="GDHRDH"/>
</dbReference>
<dbReference type="EMBL" id="VSSQ01000038">
    <property type="protein sequence ID" value="MPL67765.1"/>
    <property type="molecule type" value="Genomic_DNA"/>
</dbReference>
<dbReference type="GO" id="GO:0047936">
    <property type="term" value="F:glucose 1-dehydrogenase [NAD(P)+] activity"/>
    <property type="evidence" value="ECO:0007669"/>
    <property type="project" value="UniProtKB-EC"/>
</dbReference>
<organism evidence="2">
    <name type="scientific">bioreactor metagenome</name>
    <dbReference type="NCBI Taxonomy" id="1076179"/>
    <lineage>
        <taxon>unclassified sequences</taxon>
        <taxon>metagenomes</taxon>
        <taxon>ecological metagenomes</taxon>
    </lineage>
</organism>
<reference evidence="2" key="1">
    <citation type="submission" date="2019-08" db="EMBL/GenBank/DDBJ databases">
        <authorList>
            <person name="Kucharzyk K."/>
            <person name="Murdoch R.W."/>
            <person name="Higgins S."/>
            <person name="Loffler F."/>
        </authorList>
    </citation>
    <scope>NUCLEOTIDE SEQUENCE</scope>
</reference>
<dbReference type="AlphaFoldDB" id="A0A644TLA7"/>
<dbReference type="PANTHER" id="PTHR42879">
    <property type="entry name" value="3-OXOACYL-(ACYL-CARRIER-PROTEIN) REDUCTASE"/>
    <property type="match status" value="1"/>
</dbReference>
<dbReference type="InterPro" id="IPR002347">
    <property type="entry name" value="SDR_fam"/>
</dbReference>
<proteinExistence type="inferred from homology"/>
<keyword evidence="2" id="KW-0560">Oxidoreductase</keyword>
<protein>
    <submittedName>
        <fullName evidence="2">Glucose 1-dehydrogenase</fullName>
        <ecNumber evidence="2">1.1.1.47</ecNumber>
    </submittedName>
</protein>
<dbReference type="PANTHER" id="PTHR42879:SF6">
    <property type="entry name" value="NADPH-DEPENDENT REDUCTASE BACG"/>
    <property type="match status" value="1"/>
</dbReference>
<dbReference type="Gene3D" id="3.40.50.720">
    <property type="entry name" value="NAD(P)-binding Rossmann-like Domain"/>
    <property type="match status" value="1"/>
</dbReference>
<comment type="similarity">
    <text evidence="1">Belongs to the short-chain dehydrogenases/reductases (SDR) family.</text>
</comment>
<dbReference type="SUPFAM" id="SSF51735">
    <property type="entry name" value="NAD(P)-binding Rossmann-fold domains"/>
    <property type="match status" value="1"/>
</dbReference>
<dbReference type="Pfam" id="PF13561">
    <property type="entry name" value="adh_short_C2"/>
    <property type="match status" value="1"/>
</dbReference>
<sequence>MDTGLKNKVVFASAATDGLGLSIAETALADGALVFLGGRSSQRLEAALKQLASVASASGGKVAGAVLDMSSAESIDNWVAEGKKTLGEPWGLLVNAGGPPAGNFQSFADDAAWYAAFELTLMSSVRLIRTVLPSLKTNGGSILAITSSSVKEPWPGLILSGVMRSGVSSLLKSLSVELAPFGIRVNNIAPGNIMTQRLVKLIEHEASLAGKSPEKRKTEREAVIPLGRIGEVQEFGKVGAFLLSPAASYLSGQTILVDGAASKFLY</sequence>
<evidence type="ECO:0000313" key="2">
    <source>
        <dbReference type="EMBL" id="MPL67765.1"/>
    </source>
</evidence>